<dbReference type="Gene3D" id="3.40.1390.30">
    <property type="entry name" value="NIF3 (NGG1p interacting factor 3)-like"/>
    <property type="match status" value="2"/>
</dbReference>
<proteinExistence type="inferred from homology"/>
<dbReference type="AlphaFoldDB" id="A0A6A5YPZ9"/>
<reference evidence="4" key="1">
    <citation type="journal article" date="2020" name="Stud. Mycol.">
        <title>101 Dothideomycetes genomes: a test case for predicting lifestyles and emergence of pathogens.</title>
        <authorList>
            <person name="Haridas S."/>
            <person name="Albert R."/>
            <person name="Binder M."/>
            <person name="Bloem J."/>
            <person name="Labutti K."/>
            <person name="Salamov A."/>
            <person name="Andreopoulos B."/>
            <person name="Baker S."/>
            <person name="Barry K."/>
            <person name="Bills G."/>
            <person name="Bluhm B."/>
            <person name="Cannon C."/>
            <person name="Castanera R."/>
            <person name="Culley D."/>
            <person name="Daum C."/>
            <person name="Ezra D."/>
            <person name="Gonzalez J."/>
            <person name="Henrissat B."/>
            <person name="Kuo A."/>
            <person name="Liang C."/>
            <person name="Lipzen A."/>
            <person name="Lutzoni F."/>
            <person name="Magnuson J."/>
            <person name="Mondo S."/>
            <person name="Nolan M."/>
            <person name="Ohm R."/>
            <person name="Pangilinan J."/>
            <person name="Park H.-J."/>
            <person name="Ramirez L."/>
            <person name="Alfaro M."/>
            <person name="Sun H."/>
            <person name="Tritt A."/>
            <person name="Yoshinaga Y."/>
            <person name="Zwiers L.-H."/>
            <person name="Turgeon B."/>
            <person name="Goodwin S."/>
            <person name="Spatafora J."/>
            <person name="Crous P."/>
            <person name="Grigoriev I."/>
        </authorList>
    </citation>
    <scope>NUCLEOTIDE SEQUENCE</scope>
    <source>
        <strain evidence="4">CBS 627.86</strain>
    </source>
</reference>
<evidence type="ECO:0000256" key="1">
    <source>
        <dbReference type="ARBA" id="ARBA00006964"/>
    </source>
</evidence>
<feature type="binding site" evidence="2">
    <location>
        <position position="253"/>
    </location>
    <ligand>
        <name>a divalent metal cation</name>
        <dbReference type="ChEBI" id="CHEBI:60240"/>
        <label>1</label>
    </ligand>
</feature>
<evidence type="ECO:0000313" key="4">
    <source>
        <dbReference type="EMBL" id="KAF2109216.1"/>
    </source>
</evidence>
<dbReference type="OrthoDB" id="2592744at2759"/>
<sequence length="306" mass="33945">MTQKRPTHAAVTGHVSTLLPPKTNDVSRIYHVPRHPHYDPIRSLADKIILSVTPTSGVYKEIGYLEAHEPQSVINGAPSARSPPRVACFLHRPFTLDRRRVRKGTLVLSSHTSFDEVLTVGWNTAFAAGLGMNVAESICIQGYKGDSERKIGIVGRVSMQQTALLRHIQQEFGTIEYIKESVSEDLRVVAIMNAFRAEEVERVFEAAQQQGWISPERGGIDMLYLTGQPRESGLAAATALGIAVACVGHRAAEEWGIRYMAASLRSAFPRVEVKEIYEEEEVSLQRRRKEPGTAPVTNNTTDPNYQ</sequence>
<feature type="region of interest" description="Disordered" evidence="3">
    <location>
        <begin position="282"/>
        <end position="306"/>
    </location>
</feature>
<protein>
    <recommendedName>
        <fullName evidence="6">GTP cyclohydrolase 1 type 2/Nif3</fullName>
    </recommendedName>
</protein>
<feature type="compositionally biased region" description="Polar residues" evidence="3">
    <location>
        <begin position="295"/>
        <end position="306"/>
    </location>
</feature>
<organism evidence="4 5">
    <name type="scientific">Lophiotrema nucula</name>
    <dbReference type="NCBI Taxonomy" id="690887"/>
    <lineage>
        <taxon>Eukaryota</taxon>
        <taxon>Fungi</taxon>
        <taxon>Dikarya</taxon>
        <taxon>Ascomycota</taxon>
        <taxon>Pezizomycotina</taxon>
        <taxon>Dothideomycetes</taxon>
        <taxon>Pleosporomycetidae</taxon>
        <taxon>Pleosporales</taxon>
        <taxon>Lophiotremataceae</taxon>
        <taxon>Lophiotrema</taxon>
    </lineage>
</organism>
<comment type="similarity">
    <text evidence="1">Belongs to the GTP cyclohydrolase I type 2/NIF3 family.</text>
</comment>
<name>A0A6A5YPZ9_9PLEO</name>
<dbReference type="Pfam" id="PF01784">
    <property type="entry name" value="DUF34_NIF3"/>
    <property type="match status" value="1"/>
</dbReference>
<dbReference type="EMBL" id="ML977343">
    <property type="protein sequence ID" value="KAF2109216.1"/>
    <property type="molecule type" value="Genomic_DNA"/>
</dbReference>
<dbReference type="GO" id="GO:0046872">
    <property type="term" value="F:metal ion binding"/>
    <property type="evidence" value="ECO:0007669"/>
    <property type="project" value="UniProtKB-KW"/>
</dbReference>
<gene>
    <name evidence="4" type="ORF">BDV96DRAFT_503211</name>
</gene>
<dbReference type="InterPro" id="IPR036069">
    <property type="entry name" value="DUF34/NIF3_sf"/>
</dbReference>
<accession>A0A6A5YPZ9</accession>
<dbReference type="InterPro" id="IPR002678">
    <property type="entry name" value="DUF34/NIF3"/>
</dbReference>
<evidence type="ECO:0008006" key="6">
    <source>
        <dbReference type="Google" id="ProtNLM"/>
    </source>
</evidence>
<keyword evidence="5" id="KW-1185">Reference proteome</keyword>
<dbReference type="SUPFAM" id="SSF102705">
    <property type="entry name" value="NIF3 (NGG1p interacting factor 3)-like"/>
    <property type="match status" value="1"/>
</dbReference>
<feature type="binding site" evidence="2">
    <location>
        <position position="249"/>
    </location>
    <ligand>
        <name>a divalent metal cation</name>
        <dbReference type="ChEBI" id="CHEBI:60240"/>
        <label>1</label>
    </ligand>
</feature>
<evidence type="ECO:0000313" key="5">
    <source>
        <dbReference type="Proteomes" id="UP000799770"/>
    </source>
</evidence>
<keyword evidence="2" id="KW-0479">Metal-binding</keyword>
<dbReference type="Proteomes" id="UP000799770">
    <property type="component" value="Unassembled WGS sequence"/>
</dbReference>
<feature type="binding site" evidence="2">
    <location>
        <position position="115"/>
    </location>
    <ligand>
        <name>a divalent metal cation</name>
        <dbReference type="ChEBI" id="CHEBI:60240"/>
        <label>1</label>
    </ligand>
</feature>
<evidence type="ECO:0000256" key="2">
    <source>
        <dbReference type="PIRSR" id="PIRSR602678-1"/>
    </source>
</evidence>
<evidence type="ECO:0000256" key="3">
    <source>
        <dbReference type="SAM" id="MobiDB-lite"/>
    </source>
</evidence>